<keyword evidence="2" id="KW-0698">rRNA processing</keyword>
<protein>
    <recommendedName>
        <fullName evidence="7">Ribosomal RNA methyltransferase FtsJ domain-containing protein</fullName>
    </recommendedName>
</protein>
<dbReference type="Pfam" id="PF01728">
    <property type="entry name" value="FtsJ"/>
    <property type="match status" value="1"/>
</dbReference>
<dbReference type="Gene3D" id="3.40.50.150">
    <property type="entry name" value="Vaccinia Virus protein VP39"/>
    <property type="match status" value="1"/>
</dbReference>
<evidence type="ECO:0000313" key="9">
    <source>
        <dbReference type="Proteomes" id="UP000812966"/>
    </source>
</evidence>
<dbReference type="GO" id="GO:0005737">
    <property type="term" value="C:cytoplasm"/>
    <property type="evidence" value="ECO:0007669"/>
    <property type="project" value="TreeGrafter"/>
</dbReference>
<dbReference type="InterPro" id="IPR002877">
    <property type="entry name" value="RNA_MeTrfase_FtsJ_dom"/>
</dbReference>
<keyword evidence="3" id="KW-0489">Methyltransferase</keyword>
<keyword evidence="4" id="KW-0808">Transferase</keyword>
<dbReference type="PANTHER" id="PTHR10920">
    <property type="entry name" value="RIBOSOMAL RNA METHYLTRANSFERASE"/>
    <property type="match status" value="1"/>
</dbReference>
<accession>A0A8K0JRQ4</accession>
<dbReference type="PANTHER" id="PTHR10920:SF12">
    <property type="entry name" value="TRNA (CYTIDINE(32)_GUANOSINE(34)-2'-O)-METHYLTRANSFERASE-RELATED"/>
    <property type="match status" value="1"/>
</dbReference>
<name>A0A8K0JRQ4_9TREE</name>
<dbReference type="GO" id="GO:0030488">
    <property type="term" value="P:tRNA methylation"/>
    <property type="evidence" value="ECO:0007669"/>
    <property type="project" value="TreeGrafter"/>
</dbReference>
<keyword evidence="1" id="KW-0963">Cytoplasm</keyword>
<dbReference type="InterPro" id="IPR015507">
    <property type="entry name" value="rRNA-MeTfrase_E"/>
</dbReference>
<proteinExistence type="inferred from homology"/>
<evidence type="ECO:0000256" key="3">
    <source>
        <dbReference type="ARBA" id="ARBA00022603"/>
    </source>
</evidence>
<evidence type="ECO:0000256" key="1">
    <source>
        <dbReference type="ARBA" id="ARBA00022490"/>
    </source>
</evidence>
<evidence type="ECO:0000256" key="6">
    <source>
        <dbReference type="PIRSR" id="PIRSR005461-1"/>
    </source>
</evidence>
<evidence type="ECO:0000259" key="7">
    <source>
        <dbReference type="Pfam" id="PF01728"/>
    </source>
</evidence>
<reference evidence="8" key="1">
    <citation type="submission" date="2020-04" db="EMBL/GenBank/DDBJ databases">
        <title>Analysis of mating type loci in Filobasidium floriforme.</title>
        <authorList>
            <person name="Nowrousian M."/>
        </authorList>
    </citation>
    <scope>NUCLEOTIDE SEQUENCE</scope>
    <source>
        <strain evidence="8">CBS 6242</strain>
    </source>
</reference>
<dbReference type="InterPro" id="IPR029063">
    <property type="entry name" value="SAM-dependent_MTases_sf"/>
</dbReference>
<dbReference type="GO" id="GO:0006364">
    <property type="term" value="P:rRNA processing"/>
    <property type="evidence" value="ECO:0007669"/>
    <property type="project" value="UniProtKB-KW"/>
</dbReference>
<keyword evidence="5 6" id="KW-0949">S-adenosyl-L-methionine</keyword>
<dbReference type="HAMAP" id="MF_01547">
    <property type="entry name" value="RNA_methyltr_E"/>
    <property type="match status" value="1"/>
</dbReference>
<dbReference type="GO" id="GO:0008175">
    <property type="term" value="F:tRNA methyltransferase activity"/>
    <property type="evidence" value="ECO:0007669"/>
    <property type="project" value="TreeGrafter"/>
</dbReference>
<dbReference type="Proteomes" id="UP000812966">
    <property type="component" value="Unassembled WGS sequence"/>
</dbReference>
<dbReference type="InterPro" id="IPR050082">
    <property type="entry name" value="RNA_methyltr_RlmE"/>
</dbReference>
<feature type="domain" description="Ribosomal RNA methyltransferase FtsJ" evidence="7">
    <location>
        <begin position="21"/>
        <end position="180"/>
    </location>
</feature>
<evidence type="ECO:0000313" key="8">
    <source>
        <dbReference type="EMBL" id="KAG7571219.1"/>
    </source>
</evidence>
<organism evidence="8 9">
    <name type="scientific">Filobasidium floriforme</name>
    <dbReference type="NCBI Taxonomy" id="5210"/>
    <lineage>
        <taxon>Eukaryota</taxon>
        <taxon>Fungi</taxon>
        <taxon>Dikarya</taxon>
        <taxon>Basidiomycota</taxon>
        <taxon>Agaricomycotina</taxon>
        <taxon>Tremellomycetes</taxon>
        <taxon>Filobasidiales</taxon>
        <taxon>Filobasidiaceae</taxon>
        <taxon>Filobasidium</taxon>
    </lineage>
</organism>
<evidence type="ECO:0000256" key="2">
    <source>
        <dbReference type="ARBA" id="ARBA00022552"/>
    </source>
</evidence>
<dbReference type="PIRSF" id="PIRSF005461">
    <property type="entry name" value="23S_rRNA_mtase"/>
    <property type="match status" value="1"/>
</dbReference>
<gene>
    <name evidence="8" type="ORF">FFLO_00892</name>
</gene>
<dbReference type="GO" id="GO:0002181">
    <property type="term" value="P:cytoplasmic translation"/>
    <property type="evidence" value="ECO:0007669"/>
    <property type="project" value="TreeGrafter"/>
</dbReference>
<evidence type="ECO:0000256" key="4">
    <source>
        <dbReference type="ARBA" id="ARBA00022679"/>
    </source>
</evidence>
<dbReference type="AlphaFoldDB" id="A0A8K0JRQ4"/>
<dbReference type="SUPFAM" id="SSF53335">
    <property type="entry name" value="S-adenosyl-L-methionine-dependent methyltransferases"/>
    <property type="match status" value="1"/>
</dbReference>
<comment type="caution">
    <text evidence="8">The sequence shown here is derived from an EMBL/GenBank/DDBJ whole genome shotgun (WGS) entry which is preliminary data.</text>
</comment>
<evidence type="ECO:0000256" key="5">
    <source>
        <dbReference type="ARBA" id="ARBA00022691"/>
    </source>
</evidence>
<dbReference type="FunFam" id="3.40.50.150:FF:000220">
    <property type="entry name" value="CAMK protein kinase"/>
    <property type="match status" value="1"/>
</dbReference>
<feature type="active site" description="Proton acceptor" evidence="6">
    <location>
        <position position="159"/>
    </location>
</feature>
<keyword evidence="9" id="KW-1185">Reference proteome</keyword>
<sequence length="297" mass="32820">MSRSSADKRDIYYRLCAGIGYRARSAYKLLHLDEEFDLFRGVRVACDFCAAPGSWSQVLSRKLRPAGKKDPAKIVSIDLQPMAPLAGVTILHADITVPSTLNKMMDAMEEEKADLVVCDGAPEVTGVHDLDAYLHAQLLLAALTLALPLLAPGATLIFKIFLSPSDPTGEILISQLEPFFSYPQKGDELIDDTLGNPYEEGGCEVKGYDRYGRRGGVWVRKPRSSRAGSAEHFLVCRNFNPDTLPPSFDFKSLSHSVQSLSLDSFSAGERTSKEDEEKERRWQVIKGYTIGDLDCGR</sequence>
<dbReference type="EMBL" id="JABELV010000010">
    <property type="protein sequence ID" value="KAG7571219.1"/>
    <property type="molecule type" value="Genomic_DNA"/>
</dbReference>